<evidence type="ECO:0000313" key="4">
    <source>
        <dbReference type="Proteomes" id="UP001139354"/>
    </source>
</evidence>
<dbReference type="EMBL" id="JAGTTN010000009">
    <property type="protein sequence ID" value="MCC2034034.1"/>
    <property type="molecule type" value="Genomic_DNA"/>
</dbReference>
<feature type="transmembrane region" description="Helical" evidence="1">
    <location>
        <begin position="152"/>
        <end position="174"/>
    </location>
</feature>
<proteinExistence type="predicted"/>
<evidence type="ECO:0000256" key="1">
    <source>
        <dbReference type="SAM" id="Phobius"/>
    </source>
</evidence>
<gene>
    <name evidence="3" type="ORF">KEC57_17740</name>
</gene>
<keyword evidence="1" id="KW-0472">Membrane</keyword>
<protein>
    <submittedName>
        <fullName evidence="3">LPXTG cell wall anchor domain-containing protein</fullName>
    </submittedName>
</protein>
<accession>A0A9X1S4A4</accession>
<reference evidence="3" key="1">
    <citation type="submission" date="2021-04" db="EMBL/GenBank/DDBJ databases">
        <title>Microbacterium tenobrionis sp. nov. and Microbacterium allomyrinae sp. nov., isolated from larvae of Tenobrio molitor and Allomyrina dichotoma, respectively.</title>
        <authorList>
            <person name="Lee S.D."/>
        </authorList>
    </citation>
    <scope>NUCLEOTIDE SEQUENCE</scope>
    <source>
        <strain evidence="3">BWT-G7</strain>
    </source>
</reference>
<keyword evidence="4" id="KW-1185">Reference proteome</keyword>
<dbReference type="Proteomes" id="UP001139354">
    <property type="component" value="Unassembled WGS sequence"/>
</dbReference>
<dbReference type="AlphaFoldDB" id="A0A9X1S4A4"/>
<name>A0A9X1S4A4_9MICO</name>
<keyword evidence="1" id="KW-1133">Transmembrane helix</keyword>
<dbReference type="NCBIfam" id="TIGR01167">
    <property type="entry name" value="LPXTG_anchor"/>
    <property type="match status" value="1"/>
</dbReference>
<evidence type="ECO:0000256" key="2">
    <source>
        <dbReference type="SAM" id="SignalP"/>
    </source>
</evidence>
<feature type="chain" id="PRO_5040834333" evidence="2">
    <location>
        <begin position="29"/>
        <end position="180"/>
    </location>
</feature>
<evidence type="ECO:0000313" key="3">
    <source>
        <dbReference type="EMBL" id="MCC2034034.1"/>
    </source>
</evidence>
<keyword evidence="1" id="KW-0812">Transmembrane</keyword>
<comment type="caution">
    <text evidence="3">The sequence shown here is derived from an EMBL/GenBank/DDBJ whole genome shotgun (WGS) entry which is preliminary data.</text>
</comment>
<organism evidence="3 4">
    <name type="scientific">Microbacterium allomyrinae</name>
    <dbReference type="NCBI Taxonomy" id="2830666"/>
    <lineage>
        <taxon>Bacteria</taxon>
        <taxon>Bacillati</taxon>
        <taxon>Actinomycetota</taxon>
        <taxon>Actinomycetes</taxon>
        <taxon>Micrococcales</taxon>
        <taxon>Microbacteriaceae</taxon>
        <taxon>Microbacterium</taxon>
    </lineage>
</organism>
<sequence>MHHRIRTTTAAAFVVIAALLATASPAAASTIYPPSGACTVSPTTAAASETLSFRCEAGTFSASEVVTITVTGNSGADAEIGMVRTAVSTANGRATSDAQGALAAVRVTLPSDASGTYNIAAISTTSAGGTAAVTITTDSGLPVTGLDSGSLLSLWIGGGALVLAGVAVVVAVVMRRRASD</sequence>
<dbReference type="RefSeq" id="WP_229386036.1">
    <property type="nucleotide sequence ID" value="NZ_JAGTTN010000009.1"/>
</dbReference>
<feature type="signal peptide" evidence="2">
    <location>
        <begin position="1"/>
        <end position="28"/>
    </location>
</feature>
<keyword evidence="2" id="KW-0732">Signal</keyword>